<evidence type="ECO:0000313" key="4">
    <source>
        <dbReference type="Proteomes" id="UP000770661"/>
    </source>
</evidence>
<dbReference type="SUPFAM" id="SSF50729">
    <property type="entry name" value="PH domain-like"/>
    <property type="match status" value="1"/>
</dbReference>
<dbReference type="PANTHER" id="PTHR21258">
    <property type="entry name" value="DOCKING PROTEIN RELATED"/>
    <property type="match status" value="1"/>
</dbReference>
<keyword evidence="4" id="KW-1185">Reference proteome</keyword>
<dbReference type="InterPro" id="IPR050996">
    <property type="entry name" value="Docking_Protein_DOK"/>
</dbReference>
<evidence type="ECO:0000313" key="3">
    <source>
        <dbReference type="EMBL" id="KAG0718876.1"/>
    </source>
</evidence>
<name>A0A8J5CS95_CHIOP</name>
<protein>
    <recommendedName>
        <fullName evidence="2">IRS-type PTB domain-containing protein</fullName>
    </recommendedName>
</protein>
<feature type="domain" description="IRS-type PTB" evidence="2">
    <location>
        <begin position="75"/>
        <end position="180"/>
    </location>
</feature>
<organism evidence="3 4">
    <name type="scientific">Chionoecetes opilio</name>
    <name type="common">Atlantic snow crab</name>
    <name type="synonym">Cancer opilio</name>
    <dbReference type="NCBI Taxonomy" id="41210"/>
    <lineage>
        <taxon>Eukaryota</taxon>
        <taxon>Metazoa</taxon>
        <taxon>Ecdysozoa</taxon>
        <taxon>Arthropoda</taxon>
        <taxon>Crustacea</taxon>
        <taxon>Multicrustacea</taxon>
        <taxon>Malacostraca</taxon>
        <taxon>Eumalacostraca</taxon>
        <taxon>Eucarida</taxon>
        <taxon>Decapoda</taxon>
        <taxon>Pleocyemata</taxon>
        <taxon>Brachyura</taxon>
        <taxon>Eubrachyura</taxon>
        <taxon>Majoidea</taxon>
        <taxon>Majidae</taxon>
        <taxon>Chionoecetes</taxon>
    </lineage>
</organism>
<feature type="region of interest" description="Disordered" evidence="1">
    <location>
        <begin position="183"/>
        <end position="383"/>
    </location>
</feature>
<comment type="caution">
    <text evidence="3">The sequence shown here is derived from an EMBL/GenBank/DDBJ whole genome shotgun (WGS) entry which is preliminary data.</text>
</comment>
<dbReference type="Proteomes" id="UP000770661">
    <property type="component" value="Unassembled WGS sequence"/>
</dbReference>
<feature type="compositionally biased region" description="Pro residues" evidence="1">
    <location>
        <begin position="187"/>
        <end position="351"/>
    </location>
</feature>
<evidence type="ECO:0000256" key="1">
    <source>
        <dbReference type="SAM" id="MobiDB-lite"/>
    </source>
</evidence>
<dbReference type="SMART" id="SM01244">
    <property type="entry name" value="IRS"/>
    <property type="match status" value="1"/>
</dbReference>
<dbReference type="GO" id="GO:0005737">
    <property type="term" value="C:cytoplasm"/>
    <property type="evidence" value="ECO:0007669"/>
    <property type="project" value="TreeGrafter"/>
</dbReference>
<reference evidence="3" key="1">
    <citation type="submission" date="2020-07" db="EMBL/GenBank/DDBJ databases">
        <title>The High-quality genome of the commercially important snow crab, Chionoecetes opilio.</title>
        <authorList>
            <person name="Jeong J.-H."/>
            <person name="Ryu S."/>
        </authorList>
    </citation>
    <scope>NUCLEOTIDE SEQUENCE</scope>
    <source>
        <strain evidence="3">MADBK_172401_WGS</strain>
        <tissue evidence="3">Digestive gland</tissue>
    </source>
</reference>
<evidence type="ECO:0000259" key="2">
    <source>
        <dbReference type="PROSITE" id="PS51064"/>
    </source>
</evidence>
<proteinExistence type="predicted"/>
<dbReference type="AlphaFoldDB" id="A0A8J5CS95"/>
<dbReference type="PROSITE" id="PS51064">
    <property type="entry name" value="IRS_PTB"/>
    <property type="match status" value="1"/>
</dbReference>
<dbReference type="EMBL" id="JACEEZ010015376">
    <property type="protein sequence ID" value="KAG0718876.1"/>
    <property type="molecule type" value="Genomic_DNA"/>
</dbReference>
<dbReference type="GO" id="GO:0043410">
    <property type="term" value="P:positive regulation of MAPK cascade"/>
    <property type="evidence" value="ECO:0007669"/>
    <property type="project" value="TreeGrafter"/>
</dbReference>
<dbReference type="Pfam" id="PF02174">
    <property type="entry name" value="IRS"/>
    <property type="match status" value="1"/>
</dbReference>
<sequence>MCVCVCVPSLIWCCPQVTTKKQQHYLLARDVTESTKWVKAIQETLFKSSSPPANAAPSSTDVEHNDIYESVDKVCQAVGPGFLVQVDTETRARLRVEWTVRVVVEEGHISLFSTQGKVMVRWLIIHIRKFGFTEHEFYLEAGRKSESGPGVFTFSTTEGERITILLHREKKLMRHQLMMMPFNPGCKPVPPSHGPLSVPPSHGPKPVPPSHGPKPVPPSHGPKPVPPSHGPKPVPPSHGPKPVPPSHGPKPVPPSHGPQPVPPRHSPTPVPPRHGPLPELPSPGPKPVPPSHGPKPVPPSHGPKPVPPSHDPKPVPPRHGPKPVPPRHSPLTVPPRHCPLPEPPSPGPKPVPPRHDPKTVPPALAPSPCPSSAPPSPPLTPPR</sequence>
<dbReference type="GO" id="GO:0007265">
    <property type="term" value="P:Ras protein signal transduction"/>
    <property type="evidence" value="ECO:0007669"/>
    <property type="project" value="TreeGrafter"/>
</dbReference>
<dbReference type="PANTHER" id="PTHR21258:SF62">
    <property type="entry name" value="INSULIN RECEPTOR SUBSTRATE 1"/>
    <property type="match status" value="1"/>
</dbReference>
<dbReference type="InterPro" id="IPR011993">
    <property type="entry name" value="PH-like_dom_sf"/>
</dbReference>
<gene>
    <name evidence="3" type="ORF">GWK47_051641</name>
</gene>
<feature type="compositionally biased region" description="Pro residues" evidence="1">
    <location>
        <begin position="359"/>
        <end position="383"/>
    </location>
</feature>
<dbReference type="OrthoDB" id="6352251at2759"/>
<dbReference type="Gene3D" id="2.30.29.30">
    <property type="entry name" value="Pleckstrin-homology domain (PH domain)/Phosphotyrosine-binding domain (PTB)"/>
    <property type="match status" value="1"/>
</dbReference>
<dbReference type="PRINTS" id="PR01217">
    <property type="entry name" value="PRICHEXTENSN"/>
</dbReference>
<accession>A0A8J5CS95</accession>
<dbReference type="GO" id="GO:0007169">
    <property type="term" value="P:cell surface receptor protein tyrosine kinase signaling pathway"/>
    <property type="evidence" value="ECO:0007669"/>
    <property type="project" value="TreeGrafter"/>
</dbReference>
<dbReference type="SMART" id="SM00310">
    <property type="entry name" value="PTBI"/>
    <property type="match status" value="1"/>
</dbReference>
<dbReference type="InterPro" id="IPR002404">
    <property type="entry name" value="IRS_PTB"/>
</dbReference>